<dbReference type="AlphaFoldDB" id="A0A5C6BZF2"/>
<keyword evidence="3" id="KW-1185">Reference proteome</keyword>
<dbReference type="Proteomes" id="UP000319908">
    <property type="component" value="Unassembled WGS sequence"/>
</dbReference>
<sequence length="262" mass="28075">MTIGWSMTGREGVAGGIISRRVHQRDYCSQSTSGSGSTSILEPYRVSSRAFATTGDTQPPGASPPIVEYAELFEQVTHAPLAPDHNEAGCKKVTLNVSGEAPGRSSRFTKQVFDSTGWMVHSYTGYGNDTTYADALNVTGDVILSQTDMAYDDAGNSIQASRRQRYHNAPAAQTGELGSPSATPNARVQYSASYPDAVGRMIASAEYGTNGGTALTRSATPPDPSPNAAGSARHLQASYLSWLRTRTTQFNQHYPKERQVNT</sequence>
<reference evidence="2 3" key="1">
    <citation type="journal article" date="2020" name="Antonie Van Leeuwenhoek">
        <title>Rhodopirellula heiligendammensis sp. nov., Rhodopirellula pilleata sp. nov., and Rhodopirellula solitaria sp. nov. isolated from natural or artificial marine surfaces in Northern Germany and California, USA, and emended description of the genus Rhodopirellula.</title>
        <authorList>
            <person name="Kallscheuer N."/>
            <person name="Wiegand S."/>
            <person name="Jogler M."/>
            <person name="Boedeker C."/>
            <person name="Peeters S.H."/>
            <person name="Rast P."/>
            <person name="Heuer A."/>
            <person name="Jetten M.S.M."/>
            <person name="Rohde M."/>
            <person name="Jogler C."/>
        </authorList>
    </citation>
    <scope>NUCLEOTIDE SEQUENCE [LARGE SCALE GENOMIC DNA]</scope>
    <source>
        <strain evidence="2 3">Poly21</strain>
    </source>
</reference>
<evidence type="ECO:0000256" key="1">
    <source>
        <dbReference type="SAM" id="MobiDB-lite"/>
    </source>
</evidence>
<comment type="caution">
    <text evidence="2">The sequence shown here is derived from an EMBL/GenBank/DDBJ whole genome shotgun (WGS) entry which is preliminary data.</text>
</comment>
<dbReference type="EMBL" id="SJPU01000002">
    <property type="protein sequence ID" value="TWU16314.1"/>
    <property type="molecule type" value="Genomic_DNA"/>
</dbReference>
<protein>
    <submittedName>
        <fullName evidence="2">Uncharacterized protein</fullName>
    </submittedName>
</protein>
<evidence type="ECO:0000313" key="2">
    <source>
        <dbReference type="EMBL" id="TWU16314.1"/>
    </source>
</evidence>
<name>A0A5C6BZF2_9BACT</name>
<organism evidence="2 3">
    <name type="scientific">Allorhodopirellula heiligendammensis</name>
    <dbReference type="NCBI Taxonomy" id="2714739"/>
    <lineage>
        <taxon>Bacteria</taxon>
        <taxon>Pseudomonadati</taxon>
        <taxon>Planctomycetota</taxon>
        <taxon>Planctomycetia</taxon>
        <taxon>Pirellulales</taxon>
        <taxon>Pirellulaceae</taxon>
        <taxon>Allorhodopirellula</taxon>
    </lineage>
</organism>
<gene>
    <name evidence="2" type="ORF">Poly21_35190</name>
</gene>
<feature type="region of interest" description="Disordered" evidence="1">
    <location>
        <begin position="212"/>
        <end position="233"/>
    </location>
</feature>
<proteinExistence type="predicted"/>
<evidence type="ECO:0000313" key="3">
    <source>
        <dbReference type="Proteomes" id="UP000319908"/>
    </source>
</evidence>
<accession>A0A5C6BZF2</accession>